<keyword evidence="4" id="KW-1185">Reference proteome</keyword>
<evidence type="ECO:0000313" key="3">
    <source>
        <dbReference type="EMBL" id="OMJ96044.1"/>
    </source>
</evidence>
<accession>A0A1R2D460</accession>
<feature type="coiled-coil region" evidence="1">
    <location>
        <begin position="201"/>
        <end position="257"/>
    </location>
</feature>
<comment type="caution">
    <text evidence="3">The sequence shown here is derived from an EMBL/GenBank/DDBJ whole genome shotgun (WGS) entry which is preliminary data.</text>
</comment>
<dbReference type="EMBL" id="MPUH01000004">
    <property type="protein sequence ID" value="OMJ96044.1"/>
    <property type="molecule type" value="Genomic_DNA"/>
</dbReference>
<feature type="region of interest" description="Disordered" evidence="2">
    <location>
        <begin position="1"/>
        <end position="28"/>
    </location>
</feature>
<feature type="compositionally biased region" description="Basic and acidic residues" evidence="2">
    <location>
        <begin position="1"/>
        <end position="26"/>
    </location>
</feature>
<evidence type="ECO:0000313" key="4">
    <source>
        <dbReference type="Proteomes" id="UP000187209"/>
    </source>
</evidence>
<dbReference type="AlphaFoldDB" id="A0A1R2D460"/>
<evidence type="ECO:0000256" key="2">
    <source>
        <dbReference type="SAM" id="MobiDB-lite"/>
    </source>
</evidence>
<sequence>MSNAMKERYPTEKLSQRPRPLHKDKLTLNNSIDIPKISEKKLPHIKTSSMSPYSISHVRSYKKIESSKKKPMLSYCKKQVINYDPKSQDKKLHYSNSQVSYESGNILEAKSQACNSVSDMIKIIEGQNNLQKKLEACEGVFEEIIDKDKEFSLVLKVIKKEYENVISYQSITLKKQTCEICELENIKCELTNEIGKILEINKNLTCKLQDSNKKYNDLSIKYLQIVDKSLHQGDDDINKLYKENQKYMEVLKKQSNETKCYKIKAKKMMGLLLALERNGYPVEKVYNSEIRKIKFFEKDVEGSIFLNEANDKDELIEKIMKFDTSYDIPLMNTSKTDNHSFISDSEADFLLSFIKIKD</sequence>
<evidence type="ECO:0008006" key="5">
    <source>
        <dbReference type="Google" id="ProtNLM"/>
    </source>
</evidence>
<name>A0A1R2D460_9CILI</name>
<dbReference type="Proteomes" id="UP000187209">
    <property type="component" value="Unassembled WGS sequence"/>
</dbReference>
<gene>
    <name evidence="3" type="ORF">SteCoe_426</name>
</gene>
<organism evidence="3 4">
    <name type="scientific">Stentor coeruleus</name>
    <dbReference type="NCBI Taxonomy" id="5963"/>
    <lineage>
        <taxon>Eukaryota</taxon>
        <taxon>Sar</taxon>
        <taxon>Alveolata</taxon>
        <taxon>Ciliophora</taxon>
        <taxon>Postciliodesmatophora</taxon>
        <taxon>Heterotrichea</taxon>
        <taxon>Heterotrichida</taxon>
        <taxon>Stentoridae</taxon>
        <taxon>Stentor</taxon>
    </lineage>
</organism>
<reference evidence="3 4" key="1">
    <citation type="submission" date="2016-11" db="EMBL/GenBank/DDBJ databases">
        <title>The macronuclear genome of Stentor coeruleus: a giant cell with tiny introns.</title>
        <authorList>
            <person name="Slabodnick M."/>
            <person name="Ruby J.G."/>
            <person name="Reiff S.B."/>
            <person name="Swart E.C."/>
            <person name="Gosai S."/>
            <person name="Prabakaran S."/>
            <person name="Witkowska E."/>
            <person name="Larue G.E."/>
            <person name="Fisher S."/>
            <person name="Freeman R.M."/>
            <person name="Gunawardena J."/>
            <person name="Chu W."/>
            <person name="Stover N.A."/>
            <person name="Gregory B.D."/>
            <person name="Nowacki M."/>
            <person name="Derisi J."/>
            <person name="Roy S.W."/>
            <person name="Marshall W.F."/>
            <person name="Sood P."/>
        </authorList>
    </citation>
    <scope>NUCLEOTIDE SEQUENCE [LARGE SCALE GENOMIC DNA]</scope>
    <source>
        <strain evidence="3">WM001</strain>
    </source>
</reference>
<keyword evidence="1" id="KW-0175">Coiled coil</keyword>
<evidence type="ECO:0000256" key="1">
    <source>
        <dbReference type="SAM" id="Coils"/>
    </source>
</evidence>
<proteinExistence type="predicted"/>
<protein>
    <recommendedName>
        <fullName evidence="5">Translin-associated factor X-interacting protein 1 N-terminal domain-containing protein</fullName>
    </recommendedName>
</protein>